<gene>
    <name evidence="5" type="ORF">DRJ33_07130</name>
</gene>
<name>A0A497EUU0_9CREN</name>
<evidence type="ECO:0000256" key="2">
    <source>
        <dbReference type="ARBA" id="ARBA00023235"/>
    </source>
</evidence>
<dbReference type="EMBL" id="QMQX01000157">
    <property type="protein sequence ID" value="RLE50792.1"/>
    <property type="molecule type" value="Genomic_DNA"/>
</dbReference>
<sequence>MSVEQIAKDIASMKIRGAARIGRAAARALAITAKQSKASKPDELMEDLRRTSELLLSTRPTAVSLSNSIRYVMYRATQAYQSGASVKKLKFMVIKAAKDFRLSSLKAIVTIGVIGSRRIKDGDVILTHCNSSAALSIMVKAKQAGKSFQVIATETRPLYQGRLTAKYLSKHGIPVTLIVDSAVRFVMHEVDKVIVGADVVTANGAVVNKIGTSLIALAAREARVRFFVAAETYKFSPLTVLGELVEIEERPPEEIVPKSFLSKYPSVKVRNPAFDVTPPELIDLIITEKGIIPPQCAILILKEEFGWVLEEKAEWMFKEE</sequence>
<feature type="binding site" evidence="4">
    <location>
        <begin position="208"/>
        <end position="209"/>
    </location>
    <ligand>
        <name>substrate</name>
    </ligand>
</feature>
<evidence type="ECO:0000313" key="5">
    <source>
        <dbReference type="EMBL" id="RLE50792.1"/>
    </source>
</evidence>
<dbReference type="InterPro" id="IPR011559">
    <property type="entry name" value="Initiation_fac_2B_a/b/d"/>
</dbReference>
<dbReference type="Gene3D" id="3.40.50.10470">
    <property type="entry name" value="Translation initiation factor eif-2b, domain 2"/>
    <property type="match status" value="1"/>
</dbReference>
<evidence type="ECO:0000256" key="4">
    <source>
        <dbReference type="HAMAP-Rule" id="MF_02230"/>
    </source>
</evidence>
<comment type="similarity">
    <text evidence="1 4">Belongs to the eIF-2B alpha/beta/delta subunits family. R15P isomerase subfamily.</text>
</comment>
<feature type="binding site" evidence="4">
    <location>
        <begin position="16"/>
        <end position="19"/>
    </location>
    <ligand>
        <name>substrate</name>
    </ligand>
</feature>
<dbReference type="Proteomes" id="UP000272051">
    <property type="component" value="Unassembled WGS sequence"/>
</dbReference>
<proteinExistence type="inferred from homology"/>
<dbReference type="HAMAP" id="MF_02230">
    <property type="entry name" value="R15P_isomerase"/>
    <property type="match status" value="1"/>
</dbReference>
<protein>
    <recommendedName>
        <fullName evidence="4">Ribose 1,5-bisphosphate isomerase</fullName>
        <shortName evidence="4">R15P isomerase</shortName>
        <shortName evidence="4">R15Pi</shortName>
        <ecNumber evidence="4">5.3.1.29</ecNumber>
    </recommendedName>
    <alternativeName>
        <fullName evidence="4">Ribulose 1,5-bisphosphate synthase</fullName>
        <shortName evidence="4">RuBP synthase</shortName>
    </alternativeName>
</protein>
<keyword evidence="3 4" id="KW-0119">Carbohydrate metabolism</keyword>
<evidence type="ECO:0000313" key="6">
    <source>
        <dbReference type="Proteomes" id="UP000272051"/>
    </source>
</evidence>
<dbReference type="FunFam" id="1.20.120.420:FF:000011">
    <property type="entry name" value="Ribose 1,5-bisphosphate isomerase"/>
    <property type="match status" value="1"/>
</dbReference>
<dbReference type="PANTHER" id="PTHR43475">
    <property type="entry name" value="METHYLTHIORIBOSE-1-PHOSPHATE ISOMERASE"/>
    <property type="match status" value="1"/>
</dbReference>
<keyword evidence="2 4" id="KW-0413">Isomerase</keyword>
<dbReference type="FunFam" id="3.40.50.10470:FF:000019">
    <property type="entry name" value="Ribose 1,5-bisphosphate isomerase"/>
    <property type="match status" value="1"/>
</dbReference>
<dbReference type="InterPro" id="IPR042529">
    <property type="entry name" value="IF_2B-like_C"/>
</dbReference>
<feature type="binding site" evidence="4">
    <location>
        <position position="59"/>
    </location>
    <ligand>
        <name>substrate</name>
    </ligand>
</feature>
<dbReference type="EC" id="5.3.1.29" evidence="4"/>
<dbReference type="AlphaFoldDB" id="A0A497EUU0"/>
<comment type="miscellaneous">
    <text evidence="4">Reaction proceeds via a cis-phosphoenolate intermediate.</text>
</comment>
<evidence type="ECO:0000256" key="1">
    <source>
        <dbReference type="ARBA" id="ARBA00009229"/>
    </source>
</evidence>
<dbReference type="GO" id="GO:0019323">
    <property type="term" value="P:pentose catabolic process"/>
    <property type="evidence" value="ECO:0007669"/>
    <property type="project" value="UniProtKB-UniRule"/>
</dbReference>
<comment type="function">
    <text evidence="4">Catalyzes the isomerization of ribose 1,5-bisphosphate (R15P) to ribulose 1,5-bisphosphate (RuBP), the CO(2) acceptor and substrate for RubisCO. Functions in an archaeal AMP degradation pathway, together with AMP phosphorylase and RubisCO.</text>
</comment>
<dbReference type="InterPro" id="IPR000649">
    <property type="entry name" value="IF-2B-related"/>
</dbReference>
<organism evidence="5 6">
    <name type="scientific">Thermoproteota archaeon</name>
    <dbReference type="NCBI Taxonomy" id="2056631"/>
    <lineage>
        <taxon>Archaea</taxon>
        <taxon>Thermoproteota</taxon>
    </lineage>
</organism>
<dbReference type="SUPFAM" id="SSF100950">
    <property type="entry name" value="NagB/RpiA/CoA transferase-like"/>
    <property type="match status" value="1"/>
</dbReference>
<dbReference type="NCBIfam" id="TIGR00511">
    <property type="entry name" value="ribulose_e2b2"/>
    <property type="match status" value="1"/>
</dbReference>
<dbReference type="GO" id="GO:0019509">
    <property type="term" value="P:L-methionine salvage from methylthioadenosine"/>
    <property type="evidence" value="ECO:0007669"/>
    <property type="project" value="TreeGrafter"/>
</dbReference>
<feature type="active site" description="Proton donor" evidence="4">
    <location>
        <position position="198"/>
    </location>
</feature>
<comment type="caution">
    <text evidence="4">Lacks conserved residue(s) required for the propagation of feature annotation.</text>
</comment>
<dbReference type="NCBIfam" id="TIGR00524">
    <property type="entry name" value="eIF-2B_rel"/>
    <property type="match status" value="1"/>
</dbReference>
<dbReference type="PANTHER" id="PTHR43475:SF2">
    <property type="entry name" value="RIBOSE 1,5-BISPHOSPHATE ISOMERASE"/>
    <property type="match status" value="1"/>
</dbReference>
<feature type="active site" description="Proton acceptor" evidence="4">
    <location>
        <position position="129"/>
    </location>
</feature>
<feature type="binding site" evidence="4">
    <location>
        <position position="234"/>
    </location>
    <ligand>
        <name>substrate</name>
    </ligand>
</feature>
<dbReference type="GO" id="GO:0046523">
    <property type="term" value="F:S-methyl-5-thioribose-1-phosphate isomerase activity"/>
    <property type="evidence" value="ECO:0007669"/>
    <property type="project" value="TreeGrafter"/>
</dbReference>
<dbReference type="Gene3D" id="1.20.120.420">
    <property type="entry name" value="translation initiation factor eif-2b, domain 1"/>
    <property type="match status" value="1"/>
</dbReference>
<dbReference type="InterPro" id="IPR027363">
    <property type="entry name" value="M1Pi_N"/>
</dbReference>
<comment type="caution">
    <text evidence="5">The sequence shown here is derived from an EMBL/GenBank/DDBJ whole genome shotgun (WGS) entry which is preliminary data.</text>
</comment>
<comment type="catalytic activity">
    <reaction evidence="4">
        <text>alpha-D-ribose 1,5-bisphosphate = D-ribulose 1,5-bisphosphate</text>
        <dbReference type="Rhea" id="RHEA:32243"/>
        <dbReference type="ChEBI" id="CHEBI:57870"/>
        <dbReference type="ChEBI" id="CHEBI:68688"/>
        <dbReference type="EC" id="5.3.1.29"/>
    </reaction>
</comment>
<dbReference type="InterPro" id="IPR037171">
    <property type="entry name" value="NagB/RpiA_transferase-like"/>
</dbReference>
<reference evidence="5 6" key="1">
    <citation type="submission" date="2018-06" db="EMBL/GenBank/DDBJ databases">
        <title>Extensive metabolic versatility and redundancy in microbially diverse, dynamic hydrothermal sediments.</title>
        <authorList>
            <person name="Dombrowski N."/>
            <person name="Teske A."/>
            <person name="Baker B.J."/>
        </authorList>
    </citation>
    <scope>NUCLEOTIDE SEQUENCE [LARGE SCALE GENOMIC DNA]</scope>
    <source>
        <strain evidence="5">B34_G17</strain>
    </source>
</reference>
<dbReference type="Pfam" id="PF01008">
    <property type="entry name" value="IF-2B"/>
    <property type="match status" value="1"/>
</dbReference>
<dbReference type="InterPro" id="IPR005250">
    <property type="entry name" value="R15Pi"/>
</dbReference>
<evidence type="ECO:0000256" key="3">
    <source>
        <dbReference type="ARBA" id="ARBA00023277"/>
    </source>
</evidence>
<dbReference type="GO" id="GO:0043917">
    <property type="term" value="F:ribose 1,5-bisphosphate isomerase activity"/>
    <property type="evidence" value="ECO:0007669"/>
    <property type="project" value="UniProtKB-UniRule"/>
</dbReference>
<accession>A0A497EUU0</accession>